<sequence>MRPSKRDELVEKALLVFYRHGFHATGMDKLVAETGISKTSMYKHFPAKEDLILAALTLRDKQFRRWLFRRMEQLGSTPRGQLIAMFDGLKEWFAQEGFQGCMFMKAAAEYQKFSDPIHMKSAGHKSILIGYFSDIAQRAGAVDPDSLARRLLLLKEGAIVAAQLRITKNPAMDAKAAAKILLADALGQ</sequence>
<dbReference type="InterPro" id="IPR009057">
    <property type="entry name" value="Homeodomain-like_sf"/>
</dbReference>
<protein>
    <submittedName>
        <fullName evidence="5">Transcriptional regulator, AcrR family</fullName>
    </submittedName>
</protein>
<dbReference type="Pfam" id="PF00440">
    <property type="entry name" value="TetR_N"/>
    <property type="match status" value="1"/>
</dbReference>
<evidence type="ECO:0000256" key="1">
    <source>
        <dbReference type="ARBA" id="ARBA00023015"/>
    </source>
</evidence>
<dbReference type="SUPFAM" id="SSF48498">
    <property type="entry name" value="Tetracyclin repressor-like, C-terminal domain"/>
    <property type="match status" value="1"/>
</dbReference>
<evidence type="ECO:0000256" key="2">
    <source>
        <dbReference type="ARBA" id="ARBA00023125"/>
    </source>
</evidence>
<dbReference type="AlphaFoldDB" id="A0A3B1AJ14"/>
<evidence type="ECO:0000256" key="3">
    <source>
        <dbReference type="ARBA" id="ARBA00023163"/>
    </source>
</evidence>
<keyword evidence="1" id="KW-0805">Transcription regulation</keyword>
<accession>A0A3B1AJ14</accession>
<proteinExistence type="predicted"/>
<keyword evidence="2" id="KW-0238">DNA-binding</keyword>
<organism evidence="5">
    <name type="scientific">hydrothermal vent metagenome</name>
    <dbReference type="NCBI Taxonomy" id="652676"/>
    <lineage>
        <taxon>unclassified sequences</taxon>
        <taxon>metagenomes</taxon>
        <taxon>ecological metagenomes</taxon>
    </lineage>
</organism>
<gene>
    <name evidence="5" type="ORF">MNBD_ALPHA03-1682</name>
</gene>
<dbReference type="InterPro" id="IPR036271">
    <property type="entry name" value="Tet_transcr_reg_TetR-rel_C_sf"/>
</dbReference>
<evidence type="ECO:0000259" key="4">
    <source>
        <dbReference type="PROSITE" id="PS50977"/>
    </source>
</evidence>
<dbReference type="PRINTS" id="PR00455">
    <property type="entry name" value="HTHTETR"/>
</dbReference>
<dbReference type="SUPFAM" id="SSF46689">
    <property type="entry name" value="Homeodomain-like"/>
    <property type="match status" value="1"/>
</dbReference>
<dbReference type="InterPro" id="IPR001647">
    <property type="entry name" value="HTH_TetR"/>
</dbReference>
<evidence type="ECO:0000313" key="5">
    <source>
        <dbReference type="EMBL" id="VAX05906.1"/>
    </source>
</evidence>
<feature type="domain" description="HTH tetR-type" evidence="4">
    <location>
        <begin position="3"/>
        <end position="63"/>
    </location>
</feature>
<dbReference type="GO" id="GO:0003677">
    <property type="term" value="F:DNA binding"/>
    <property type="evidence" value="ECO:0007669"/>
    <property type="project" value="UniProtKB-KW"/>
</dbReference>
<dbReference type="PANTHER" id="PTHR47506">
    <property type="entry name" value="TRANSCRIPTIONAL REGULATORY PROTEIN"/>
    <property type="match status" value="1"/>
</dbReference>
<keyword evidence="3" id="KW-0804">Transcription</keyword>
<dbReference type="EMBL" id="UOFW01000148">
    <property type="protein sequence ID" value="VAX05906.1"/>
    <property type="molecule type" value="Genomic_DNA"/>
</dbReference>
<dbReference type="PANTHER" id="PTHR47506:SF1">
    <property type="entry name" value="HTH-TYPE TRANSCRIPTIONAL REGULATOR YJDC"/>
    <property type="match status" value="1"/>
</dbReference>
<name>A0A3B1AJ14_9ZZZZ</name>
<dbReference type="Gene3D" id="1.10.357.10">
    <property type="entry name" value="Tetracycline Repressor, domain 2"/>
    <property type="match status" value="1"/>
</dbReference>
<reference evidence="5" key="1">
    <citation type="submission" date="2018-06" db="EMBL/GenBank/DDBJ databases">
        <authorList>
            <person name="Zhirakovskaya E."/>
        </authorList>
    </citation>
    <scope>NUCLEOTIDE SEQUENCE</scope>
</reference>
<dbReference type="PROSITE" id="PS50977">
    <property type="entry name" value="HTH_TETR_2"/>
    <property type="match status" value="1"/>
</dbReference>